<dbReference type="InterPro" id="IPR005475">
    <property type="entry name" value="Transketolase-like_Pyr-bd"/>
</dbReference>
<evidence type="ECO:0000256" key="14">
    <source>
        <dbReference type="ARBA" id="ARBA00042984"/>
    </source>
</evidence>
<evidence type="ECO:0000256" key="7">
    <source>
        <dbReference type="ARBA" id="ARBA00022842"/>
    </source>
</evidence>
<dbReference type="Pfam" id="PF02779">
    <property type="entry name" value="Transket_pyr"/>
    <property type="match status" value="1"/>
</dbReference>
<dbReference type="OrthoDB" id="413077at2759"/>
<keyword evidence="6" id="KW-0479">Metal-binding</keyword>
<evidence type="ECO:0000256" key="10">
    <source>
        <dbReference type="ARBA" id="ARBA00023052"/>
    </source>
</evidence>
<dbReference type="Pfam" id="PF16870">
    <property type="entry name" value="OxoGdeHyase_C"/>
    <property type="match status" value="1"/>
</dbReference>
<protein>
    <recommendedName>
        <fullName evidence="13">2-oxoglutarate dehydrogenase, mitochondrial</fullName>
        <ecNumber evidence="5">1.2.4.2</ecNumber>
    </recommendedName>
    <alternativeName>
        <fullName evidence="14">2-oxoglutarate dehydrogenase complex component E1</fullName>
    </alternativeName>
</protein>
<dbReference type="PaxDb" id="55529-EKX41726"/>
<evidence type="ECO:0000256" key="8">
    <source>
        <dbReference type="ARBA" id="ARBA00022946"/>
    </source>
</evidence>
<dbReference type="InterPro" id="IPR011603">
    <property type="entry name" value="2oxoglutarate_DH_E1"/>
</dbReference>
<dbReference type="OMA" id="RDSYCRT"/>
<dbReference type="NCBIfam" id="NF008907">
    <property type="entry name" value="PRK12270.1"/>
    <property type="match status" value="1"/>
</dbReference>
<evidence type="ECO:0000256" key="1">
    <source>
        <dbReference type="ARBA" id="ARBA00001946"/>
    </source>
</evidence>
<evidence type="ECO:0000256" key="4">
    <source>
        <dbReference type="ARBA" id="ARBA00006936"/>
    </source>
</evidence>
<dbReference type="PANTHER" id="PTHR23152">
    <property type="entry name" value="2-OXOGLUTARATE DEHYDROGENASE"/>
    <property type="match status" value="1"/>
</dbReference>
<dbReference type="Pfam" id="PF16078">
    <property type="entry name" value="2-oxogl_dehyd_N"/>
    <property type="match status" value="1"/>
</dbReference>
<organism evidence="17">
    <name type="scientific">Guillardia theta (strain CCMP2712)</name>
    <name type="common">Cryptophyte</name>
    <dbReference type="NCBI Taxonomy" id="905079"/>
    <lineage>
        <taxon>Eukaryota</taxon>
        <taxon>Cryptophyceae</taxon>
        <taxon>Pyrenomonadales</taxon>
        <taxon>Geminigeraceae</taxon>
        <taxon>Guillardia</taxon>
    </lineage>
</organism>
<comment type="subcellular location">
    <subcellularLocation>
        <location evidence="3">Mitochondrion</location>
    </subcellularLocation>
</comment>
<dbReference type="PIRSF" id="PIRSF000157">
    <property type="entry name" value="Oxoglu_dh_E1"/>
    <property type="match status" value="1"/>
</dbReference>
<dbReference type="STRING" id="905079.L1IZQ3"/>
<dbReference type="GO" id="GO:0045252">
    <property type="term" value="C:oxoglutarate dehydrogenase complex"/>
    <property type="evidence" value="ECO:0007669"/>
    <property type="project" value="TreeGrafter"/>
</dbReference>
<feature type="domain" description="Transketolase-like pyrimidine-binding" evidence="16">
    <location>
        <begin position="641"/>
        <end position="852"/>
    </location>
</feature>
<dbReference type="GO" id="GO:0004591">
    <property type="term" value="F:oxoglutarate dehydrogenase (succinyl-transferring) activity"/>
    <property type="evidence" value="ECO:0007669"/>
    <property type="project" value="UniProtKB-EC"/>
</dbReference>
<dbReference type="HOGENOM" id="CLU_004709_1_0_1"/>
<evidence type="ECO:0000256" key="12">
    <source>
        <dbReference type="ARBA" id="ARBA00037426"/>
    </source>
</evidence>
<keyword evidence="7" id="KW-0460">Magnesium</keyword>
<evidence type="ECO:0000256" key="6">
    <source>
        <dbReference type="ARBA" id="ARBA00022723"/>
    </source>
</evidence>
<sequence length="1024" mass="116387">MGSYQKLLGLSRLSSIPNVANPFYTLQKSLQQNRRNRILAGSIRQSSSYVEEMRRAWERDPSSVHDSWVSYFEKYSSIPTTHAPSLSSLPNSDELQKIASDHIKMLLFIRSYQVRGHYMCKFDPLGINDANLHVDKFSYRGSQEQADSVPKFLDYRTYGFTEADLEREFYLNASVSGRGGLIGSKEKKKLKEIIQIMKEAYCGTVGVEFTHIADLEQQNWIRSKFEKPKKFEFDEQATLRVLDRLIYSVQFESFLATKYNTTKRFGLEGVDSLIPGMKAMIDTAVELGVESIDIGMPHRGRLNVLANVMRKPLEEMLYEFMEGTITADAEGHLLGSGDVKYHLGFTMDRPTHSNRNVHISLCANPSHLEAVNPIVEGKTRAKQHYSGDTERKRCMSVVLHGDAAFAGQGVVYETLELSDIKGYTTGGTIHIIANNQIGFTTDPRFSRSSPYCTDVAKSVGAPIFHVNGDDPEAVCWVMSLAAEFRQTFRKDVVVDIVGYRRHGHNEIDEPMFTQPLMYKIIKKHPDVLKIYSDKLVAEGRVTREKVEEMKAAANTVFNEAFEKAKDPNYRPPPSAWFGTQWKGYKTKFQLGKNDETAVPKDTLQSIGEKISAVPQGFNIHRKLEKMMRDKRKAVCDQEKGIDWGTAEALAFGSLLLEGTHVRLSGQDVERGTFSHRHAVLHDQKNETKYIPLNNLSPNQAMFAVFNSNLSEYAVLGFELGYAMENPNSLVCWEAQFGDFANTAQVIIDQFISSGEQKWLKGSGLVMLLPHGFEGQGPEHSSARLERYLQMCDDDPDYIPEMEDTGVRQIQDVNMQVVNPSTPANYFHLLRRQIRRDFRKPLICISPKSLLRHPQCQSDLLDFYDNKGFQRVLPDSLEDIVPDKEVQRLILCSGRVYYDLAAERDKRNVKDVAIVRIEQICPFPYDRVGQMSIRYPNAEIFWVQEEPFNQGAWGYVQPRIATALRDLNGKEAFYVGRNAAASPATGSPAIHQAELDRILEDAFAPNYKHEQWQWRLSDLLSKTKK</sequence>
<keyword evidence="10" id="KW-0786">Thiamine pyrophosphate</keyword>
<evidence type="ECO:0000256" key="5">
    <source>
        <dbReference type="ARBA" id="ARBA00012280"/>
    </source>
</evidence>
<dbReference type="KEGG" id="gtt:GUITHDRAFT_141727"/>
<keyword evidence="19" id="KW-1185">Reference proteome</keyword>
<dbReference type="CDD" id="cd02016">
    <property type="entry name" value="TPP_E1_OGDC_like"/>
    <property type="match status" value="1"/>
</dbReference>
<dbReference type="SUPFAM" id="SSF52518">
    <property type="entry name" value="Thiamin diphosphate-binding fold (THDP-binding)"/>
    <property type="match status" value="2"/>
</dbReference>
<dbReference type="eggNOG" id="KOG0450">
    <property type="taxonomic scope" value="Eukaryota"/>
</dbReference>
<dbReference type="NCBIfam" id="NF006914">
    <property type="entry name" value="PRK09404.1"/>
    <property type="match status" value="1"/>
</dbReference>
<dbReference type="EC" id="1.2.4.2" evidence="5"/>
<dbReference type="GO" id="GO:0005739">
    <property type="term" value="C:mitochondrion"/>
    <property type="evidence" value="ECO:0007669"/>
    <property type="project" value="UniProtKB-SubCell"/>
</dbReference>
<dbReference type="GO" id="GO:0046872">
    <property type="term" value="F:metal ion binding"/>
    <property type="evidence" value="ECO:0007669"/>
    <property type="project" value="UniProtKB-KW"/>
</dbReference>
<accession>L1IZQ3</accession>
<keyword evidence="9" id="KW-0560">Oxidoreductase</keyword>
<dbReference type="Gene3D" id="1.10.287.1150">
    <property type="entry name" value="TPP helical domain"/>
    <property type="match status" value="1"/>
</dbReference>
<comment type="function">
    <text evidence="12">The 2-oxoglutarate dehydrogenase complex catalyzes the overall conversion of 2-oxoglutarate to succinyl-CoA and CO(2). It contains multiple copies of three enzymatic components: 2-oxoglutarate dehydrogenase (E1), dihydrolipoamide succinyltransferase (E2) and lipoamide dehydrogenase (E3).</text>
</comment>
<comment type="cofactor">
    <cofactor evidence="1">
        <name>Mg(2+)</name>
        <dbReference type="ChEBI" id="CHEBI:18420"/>
    </cofactor>
</comment>
<name>L1IZQ3_GUITC</name>
<dbReference type="InterPro" id="IPR042179">
    <property type="entry name" value="KGD_C_sf"/>
</dbReference>
<dbReference type="InterPro" id="IPR029061">
    <property type="entry name" value="THDP-binding"/>
</dbReference>
<comment type="cofactor">
    <cofactor evidence="2">
        <name>thiamine diphosphate</name>
        <dbReference type="ChEBI" id="CHEBI:58937"/>
    </cofactor>
</comment>
<evidence type="ECO:0000313" key="19">
    <source>
        <dbReference type="Proteomes" id="UP000011087"/>
    </source>
</evidence>
<dbReference type="EnsemblProtists" id="EKX41726">
    <property type="protein sequence ID" value="EKX41726"/>
    <property type="gene ID" value="GUITHDRAFT_141727"/>
</dbReference>
<gene>
    <name evidence="17" type="ORF">GUITHDRAFT_141727</name>
</gene>
<dbReference type="GO" id="GO:0030976">
    <property type="term" value="F:thiamine pyrophosphate binding"/>
    <property type="evidence" value="ECO:0007669"/>
    <property type="project" value="InterPro"/>
</dbReference>
<keyword evidence="8" id="KW-0809">Transit peptide</keyword>
<evidence type="ECO:0000256" key="15">
    <source>
        <dbReference type="ARBA" id="ARBA00051911"/>
    </source>
</evidence>
<reference evidence="17 19" key="1">
    <citation type="journal article" date="2012" name="Nature">
        <title>Algal genomes reveal evolutionary mosaicism and the fate of nucleomorphs.</title>
        <authorList>
            <consortium name="DOE Joint Genome Institute"/>
            <person name="Curtis B.A."/>
            <person name="Tanifuji G."/>
            <person name="Burki F."/>
            <person name="Gruber A."/>
            <person name="Irimia M."/>
            <person name="Maruyama S."/>
            <person name="Arias M.C."/>
            <person name="Ball S.G."/>
            <person name="Gile G.H."/>
            <person name="Hirakawa Y."/>
            <person name="Hopkins J.F."/>
            <person name="Kuo A."/>
            <person name="Rensing S.A."/>
            <person name="Schmutz J."/>
            <person name="Symeonidi A."/>
            <person name="Elias M."/>
            <person name="Eveleigh R.J."/>
            <person name="Herman E.K."/>
            <person name="Klute M.J."/>
            <person name="Nakayama T."/>
            <person name="Obornik M."/>
            <person name="Reyes-Prieto A."/>
            <person name="Armbrust E.V."/>
            <person name="Aves S.J."/>
            <person name="Beiko R.G."/>
            <person name="Coutinho P."/>
            <person name="Dacks J.B."/>
            <person name="Durnford D.G."/>
            <person name="Fast N.M."/>
            <person name="Green B.R."/>
            <person name="Grisdale C.J."/>
            <person name="Hempel F."/>
            <person name="Henrissat B."/>
            <person name="Hoppner M.P."/>
            <person name="Ishida K."/>
            <person name="Kim E."/>
            <person name="Koreny L."/>
            <person name="Kroth P.G."/>
            <person name="Liu Y."/>
            <person name="Malik S.B."/>
            <person name="Maier U.G."/>
            <person name="McRose D."/>
            <person name="Mock T."/>
            <person name="Neilson J.A."/>
            <person name="Onodera N.T."/>
            <person name="Poole A.M."/>
            <person name="Pritham E.J."/>
            <person name="Richards T.A."/>
            <person name="Rocap G."/>
            <person name="Roy S.W."/>
            <person name="Sarai C."/>
            <person name="Schaack S."/>
            <person name="Shirato S."/>
            <person name="Slamovits C.H."/>
            <person name="Spencer D.F."/>
            <person name="Suzuki S."/>
            <person name="Worden A.Z."/>
            <person name="Zauner S."/>
            <person name="Barry K."/>
            <person name="Bell C."/>
            <person name="Bharti A.K."/>
            <person name="Crow J.A."/>
            <person name="Grimwood J."/>
            <person name="Kramer R."/>
            <person name="Lindquist E."/>
            <person name="Lucas S."/>
            <person name="Salamov A."/>
            <person name="McFadden G.I."/>
            <person name="Lane C.E."/>
            <person name="Keeling P.J."/>
            <person name="Gray M.W."/>
            <person name="Grigoriev I.V."/>
            <person name="Archibald J.M."/>
        </authorList>
    </citation>
    <scope>NUCLEOTIDE SEQUENCE</scope>
    <source>
        <strain evidence="17 19">CCMP2712</strain>
    </source>
</reference>
<dbReference type="Pfam" id="PF00676">
    <property type="entry name" value="E1_dh"/>
    <property type="match status" value="1"/>
</dbReference>
<evidence type="ECO:0000256" key="13">
    <source>
        <dbReference type="ARBA" id="ARBA00040267"/>
    </source>
</evidence>
<dbReference type="InterPro" id="IPR001017">
    <property type="entry name" value="DH_E1"/>
</dbReference>
<dbReference type="Gene3D" id="3.40.50.11610">
    <property type="entry name" value="Multifunctional 2-oxoglutarate metabolism enzyme, C-terminal domain"/>
    <property type="match status" value="1"/>
</dbReference>
<dbReference type="GeneID" id="17298401"/>
<dbReference type="FunFam" id="3.40.50.970:FF:000002">
    <property type="entry name" value="2-oxoglutarate dehydrogenase, E1 component"/>
    <property type="match status" value="1"/>
</dbReference>
<dbReference type="AlphaFoldDB" id="L1IZQ3"/>
<dbReference type="Gene3D" id="3.40.50.970">
    <property type="match status" value="1"/>
</dbReference>
<evidence type="ECO:0000259" key="16">
    <source>
        <dbReference type="SMART" id="SM00861"/>
    </source>
</evidence>
<dbReference type="Gene3D" id="3.40.50.12470">
    <property type="match status" value="1"/>
</dbReference>
<evidence type="ECO:0000313" key="17">
    <source>
        <dbReference type="EMBL" id="EKX41726.1"/>
    </source>
</evidence>
<evidence type="ECO:0000256" key="9">
    <source>
        <dbReference type="ARBA" id="ARBA00023002"/>
    </source>
</evidence>
<dbReference type="NCBIfam" id="TIGR00239">
    <property type="entry name" value="2oxo_dh_E1"/>
    <property type="match status" value="1"/>
</dbReference>
<keyword evidence="11" id="KW-0496">Mitochondrion</keyword>
<dbReference type="Proteomes" id="UP000011087">
    <property type="component" value="Unassembled WGS sequence"/>
</dbReference>
<dbReference type="InterPro" id="IPR032106">
    <property type="entry name" value="2-oxogl_dehyd_N"/>
</dbReference>
<dbReference type="GO" id="GO:0006099">
    <property type="term" value="P:tricarboxylic acid cycle"/>
    <property type="evidence" value="ECO:0007669"/>
    <property type="project" value="TreeGrafter"/>
</dbReference>
<evidence type="ECO:0000256" key="11">
    <source>
        <dbReference type="ARBA" id="ARBA00023128"/>
    </source>
</evidence>
<dbReference type="PANTHER" id="PTHR23152:SF4">
    <property type="entry name" value="2-OXOADIPATE DEHYDROGENASE COMPLEX COMPONENT E1"/>
    <property type="match status" value="1"/>
</dbReference>
<proteinExistence type="inferred from homology"/>
<comment type="similarity">
    <text evidence="4">Belongs to the alpha-ketoglutarate dehydrogenase family.</text>
</comment>
<dbReference type="SMART" id="SM00861">
    <property type="entry name" value="Transket_pyr"/>
    <property type="match status" value="1"/>
</dbReference>
<comment type="catalytic activity">
    <reaction evidence="15">
        <text>N(6)-[(R)-lipoyl]-L-lysyl-[protein] + 2-oxoglutarate + H(+) = N(6)-[(R)-S(8)-succinyldihydrolipoyl]-L-lysyl-[protein] + CO2</text>
        <dbReference type="Rhea" id="RHEA:12188"/>
        <dbReference type="Rhea" id="RHEA-COMP:10474"/>
        <dbReference type="Rhea" id="RHEA-COMP:20092"/>
        <dbReference type="ChEBI" id="CHEBI:15378"/>
        <dbReference type="ChEBI" id="CHEBI:16526"/>
        <dbReference type="ChEBI" id="CHEBI:16810"/>
        <dbReference type="ChEBI" id="CHEBI:83099"/>
        <dbReference type="ChEBI" id="CHEBI:83120"/>
        <dbReference type="EC" id="1.2.4.2"/>
    </reaction>
</comment>
<evidence type="ECO:0000256" key="2">
    <source>
        <dbReference type="ARBA" id="ARBA00001964"/>
    </source>
</evidence>
<dbReference type="FunFam" id="3.40.50.12470:FF:000003">
    <property type="entry name" value="2-oxoglutarate dehydrogenase E1 component"/>
    <property type="match status" value="1"/>
</dbReference>
<reference evidence="19" key="2">
    <citation type="submission" date="2012-11" db="EMBL/GenBank/DDBJ databases">
        <authorList>
            <person name="Kuo A."/>
            <person name="Curtis B.A."/>
            <person name="Tanifuji G."/>
            <person name="Burki F."/>
            <person name="Gruber A."/>
            <person name="Irimia M."/>
            <person name="Maruyama S."/>
            <person name="Arias M.C."/>
            <person name="Ball S.G."/>
            <person name="Gile G.H."/>
            <person name="Hirakawa Y."/>
            <person name="Hopkins J.F."/>
            <person name="Rensing S.A."/>
            <person name="Schmutz J."/>
            <person name="Symeonidi A."/>
            <person name="Elias M."/>
            <person name="Eveleigh R.J."/>
            <person name="Herman E.K."/>
            <person name="Klute M.J."/>
            <person name="Nakayama T."/>
            <person name="Obornik M."/>
            <person name="Reyes-Prieto A."/>
            <person name="Armbrust E.V."/>
            <person name="Aves S.J."/>
            <person name="Beiko R.G."/>
            <person name="Coutinho P."/>
            <person name="Dacks J.B."/>
            <person name="Durnford D.G."/>
            <person name="Fast N.M."/>
            <person name="Green B.R."/>
            <person name="Grisdale C."/>
            <person name="Hempe F."/>
            <person name="Henrissat B."/>
            <person name="Hoppner M.P."/>
            <person name="Ishida K.-I."/>
            <person name="Kim E."/>
            <person name="Koreny L."/>
            <person name="Kroth P.G."/>
            <person name="Liu Y."/>
            <person name="Malik S.-B."/>
            <person name="Maier U.G."/>
            <person name="McRose D."/>
            <person name="Mock T."/>
            <person name="Neilson J.A."/>
            <person name="Onodera N.T."/>
            <person name="Poole A.M."/>
            <person name="Pritham E.J."/>
            <person name="Richards T.A."/>
            <person name="Rocap G."/>
            <person name="Roy S.W."/>
            <person name="Sarai C."/>
            <person name="Schaack S."/>
            <person name="Shirato S."/>
            <person name="Slamovits C.H."/>
            <person name="Spencer D.F."/>
            <person name="Suzuki S."/>
            <person name="Worden A.Z."/>
            <person name="Zauner S."/>
            <person name="Barry K."/>
            <person name="Bell C."/>
            <person name="Bharti A.K."/>
            <person name="Crow J.A."/>
            <person name="Grimwood J."/>
            <person name="Kramer R."/>
            <person name="Lindquist E."/>
            <person name="Lucas S."/>
            <person name="Salamov A."/>
            <person name="McFadden G.I."/>
            <person name="Lane C.E."/>
            <person name="Keeling P.J."/>
            <person name="Gray M.W."/>
            <person name="Grigoriev I.V."/>
            <person name="Archibald J.M."/>
        </authorList>
    </citation>
    <scope>NUCLEOTIDE SEQUENCE</scope>
    <source>
        <strain evidence="19">CCMP2712</strain>
    </source>
</reference>
<dbReference type="EMBL" id="JH993021">
    <property type="protein sequence ID" value="EKX41726.1"/>
    <property type="molecule type" value="Genomic_DNA"/>
</dbReference>
<evidence type="ECO:0000256" key="3">
    <source>
        <dbReference type="ARBA" id="ARBA00004173"/>
    </source>
</evidence>
<dbReference type="RefSeq" id="XP_005828706.1">
    <property type="nucleotide sequence ID" value="XM_005828649.1"/>
</dbReference>
<reference evidence="18" key="3">
    <citation type="submission" date="2016-03" db="UniProtKB">
        <authorList>
            <consortium name="EnsemblProtists"/>
        </authorList>
    </citation>
    <scope>IDENTIFICATION</scope>
</reference>
<dbReference type="InterPro" id="IPR031717">
    <property type="entry name" value="ODO-1/KGD_C"/>
</dbReference>
<evidence type="ECO:0000313" key="18">
    <source>
        <dbReference type="EnsemblProtists" id="EKX41726"/>
    </source>
</evidence>